<evidence type="ECO:0000256" key="7">
    <source>
        <dbReference type="ARBA" id="ARBA00022755"/>
    </source>
</evidence>
<dbReference type="GO" id="GO:0004639">
    <property type="term" value="F:phosphoribosylaminoimidazolesuccinocarboxamide synthase activity"/>
    <property type="evidence" value="ECO:0007669"/>
    <property type="project" value="UniProtKB-EC"/>
</dbReference>
<dbReference type="NCBIfam" id="NF010568">
    <property type="entry name" value="PRK13961.1"/>
    <property type="match status" value="1"/>
</dbReference>
<protein>
    <recommendedName>
        <fullName evidence="4">Phosphoribosylaminoimidazole-succinocarboxamide synthase</fullName>
        <ecNumber evidence="3">6.3.2.6</ecNumber>
    </recommendedName>
    <alternativeName>
        <fullName evidence="9">SAICAR synthetase</fullName>
    </alternativeName>
</protein>
<evidence type="ECO:0000256" key="3">
    <source>
        <dbReference type="ARBA" id="ARBA00012217"/>
    </source>
</evidence>
<evidence type="ECO:0000256" key="9">
    <source>
        <dbReference type="ARBA" id="ARBA00030409"/>
    </source>
</evidence>
<sequence>MAATSCVSYQRYCSQGRVLGIIDRHLRFQGCNAGQEKKDDAERLSSATHQLNDFTMAQALTTTDLQGALPLIARGKVRDLYEIDDKTLLFVASDRISAYDVIMENGIPNKGVLLTLCTQTWFKALKEANPSLRTHFITLDLPPQIPESLRPVLQNRSMQVRKLRILPIEAIVRGYITGSAWNEYKKSGTVHGIKVPAGLQESQAFPDGPIYTPSTKAEQGEHDENIHPDQAVVILGERYASTVAKMAVELYKTAHEYALARGVIIADTKFEFGVDETGEVVLADEVLTPDSSRFWPKESYAVGRGQASFDKQFLRDWLVSEGLKGKEGVRMPDDIALKTAEKYQEAWEKITGGTI</sequence>
<dbReference type="InterPro" id="IPR018236">
    <property type="entry name" value="SAICAR_synthetase_CS"/>
</dbReference>
<dbReference type="PROSITE" id="PS01057">
    <property type="entry name" value="SAICAR_SYNTHETASE_1"/>
    <property type="match status" value="1"/>
</dbReference>
<keyword evidence="12" id="KW-1185">Reference proteome</keyword>
<comment type="similarity">
    <text evidence="2">Belongs to the SAICAR synthetase family.</text>
</comment>
<accession>A0A9W4KEW1</accession>
<name>A0A9W4KEW1_9EURO</name>
<dbReference type="AlphaFoldDB" id="A0A9W4KEW1"/>
<evidence type="ECO:0000313" key="12">
    <source>
        <dbReference type="Proteomes" id="UP001154252"/>
    </source>
</evidence>
<keyword evidence="6" id="KW-0547">Nucleotide-binding</keyword>
<dbReference type="NCBIfam" id="TIGR00081">
    <property type="entry name" value="purC"/>
    <property type="match status" value="1"/>
</dbReference>
<proteinExistence type="inferred from homology"/>
<evidence type="ECO:0000256" key="6">
    <source>
        <dbReference type="ARBA" id="ARBA00022741"/>
    </source>
</evidence>
<dbReference type="OrthoDB" id="9991235at2759"/>
<reference evidence="11" key="1">
    <citation type="submission" date="2021-07" db="EMBL/GenBank/DDBJ databases">
        <authorList>
            <person name="Branca A.L. A."/>
        </authorList>
    </citation>
    <scope>NUCLEOTIDE SEQUENCE</scope>
</reference>
<evidence type="ECO:0000313" key="11">
    <source>
        <dbReference type="EMBL" id="CAG8905367.1"/>
    </source>
</evidence>
<organism evidence="11 12">
    <name type="scientific">Penicillium egyptiacum</name>
    <dbReference type="NCBI Taxonomy" id="1303716"/>
    <lineage>
        <taxon>Eukaryota</taxon>
        <taxon>Fungi</taxon>
        <taxon>Dikarya</taxon>
        <taxon>Ascomycota</taxon>
        <taxon>Pezizomycotina</taxon>
        <taxon>Eurotiomycetes</taxon>
        <taxon>Eurotiomycetidae</taxon>
        <taxon>Eurotiales</taxon>
        <taxon>Aspergillaceae</taxon>
        <taxon>Penicillium</taxon>
    </lineage>
</organism>
<dbReference type="PANTHER" id="PTHR43700">
    <property type="entry name" value="PHOSPHORIBOSYLAMINOIMIDAZOLE-SUCCINOCARBOXAMIDE SYNTHASE"/>
    <property type="match status" value="1"/>
</dbReference>
<evidence type="ECO:0000256" key="5">
    <source>
        <dbReference type="ARBA" id="ARBA00022598"/>
    </source>
</evidence>
<keyword evidence="5" id="KW-0436">Ligase</keyword>
<dbReference type="PANTHER" id="PTHR43700:SF1">
    <property type="entry name" value="PHOSPHORIBOSYLAMINOIMIDAZOLE-SUCCINOCARBOXAMIDE SYNTHASE"/>
    <property type="match status" value="1"/>
</dbReference>
<dbReference type="InterPro" id="IPR028923">
    <property type="entry name" value="SAICAR_synt/ADE2_N"/>
</dbReference>
<feature type="domain" description="SAICAR synthetase/ADE2 N-terminal" evidence="10">
    <location>
        <begin position="72"/>
        <end position="330"/>
    </location>
</feature>
<dbReference type="GO" id="GO:0006189">
    <property type="term" value="P:'de novo' IMP biosynthetic process"/>
    <property type="evidence" value="ECO:0007669"/>
    <property type="project" value="TreeGrafter"/>
</dbReference>
<comment type="caution">
    <text evidence="11">The sequence shown here is derived from an EMBL/GenBank/DDBJ whole genome shotgun (WGS) entry which is preliminary data.</text>
</comment>
<keyword evidence="8" id="KW-0067">ATP-binding</keyword>
<dbReference type="InterPro" id="IPR001636">
    <property type="entry name" value="SAICAR_synth"/>
</dbReference>
<dbReference type="PROSITE" id="PS01058">
    <property type="entry name" value="SAICAR_SYNTHETASE_2"/>
    <property type="match status" value="1"/>
</dbReference>
<keyword evidence="7" id="KW-0658">Purine biosynthesis</keyword>
<evidence type="ECO:0000256" key="2">
    <source>
        <dbReference type="ARBA" id="ARBA00010190"/>
    </source>
</evidence>
<evidence type="ECO:0000256" key="4">
    <source>
        <dbReference type="ARBA" id="ARBA00016460"/>
    </source>
</evidence>
<evidence type="ECO:0000259" key="10">
    <source>
        <dbReference type="Pfam" id="PF01259"/>
    </source>
</evidence>
<comment type="pathway">
    <text evidence="1">Purine metabolism; IMP biosynthesis via de novo pathway; 5-amino-1-(5-phospho-D-ribosyl)imidazole-4-carboxamide from 5-amino-1-(5-phospho-D-ribosyl)imidazole-4-carboxylate: step 1/2.</text>
</comment>
<dbReference type="Gene3D" id="3.30.470.20">
    <property type="entry name" value="ATP-grasp fold, B domain"/>
    <property type="match status" value="1"/>
</dbReference>
<dbReference type="FunFam" id="3.30.200.20:FF:000392">
    <property type="entry name" value="Phosphoribosylaminoimidazole-succinocarboxamide synthase"/>
    <property type="match status" value="1"/>
</dbReference>
<evidence type="ECO:0000256" key="8">
    <source>
        <dbReference type="ARBA" id="ARBA00022840"/>
    </source>
</evidence>
<dbReference type="CDD" id="cd01414">
    <property type="entry name" value="SAICAR_synt_Sc"/>
    <property type="match status" value="1"/>
</dbReference>
<dbReference type="Pfam" id="PF01259">
    <property type="entry name" value="SAICAR_synt"/>
    <property type="match status" value="1"/>
</dbReference>
<dbReference type="EC" id="6.3.2.6" evidence="3"/>
<evidence type="ECO:0000256" key="1">
    <source>
        <dbReference type="ARBA" id="ARBA00004672"/>
    </source>
</evidence>
<dbReference type="SUPFAM" id="SSF56104">
    <property type="entry name" value="SAICAR synthase-like"/>
    <property type="match status" value="1"/>
</dbReference>
<dbReference type="Gene3D" id="3.30.200.20">
    <property type="entry name" value="Phosphorylase Kinase, domain 1"/>
    <property type="match status" value="1"/>
</dbReference>
<dbReference type="GO" id="GO:0005524">
    <property type="term" value="F:ATP binding"/>
    <property type="evidence" value="ECO:0007669"/>
    <property type="project" value="UniProtKB-KW"/>
</dbReference>
<dbReference type="EMBL" id="CAJVRC010000887">
    <property type="protein sequence ID" value="CAG8905367.1"/>
    <property type="molecule type" value="Genomic_DNA"/>
</dbReference>
<dbReference type="HAMAP" id="MF_00137">
    <property type="entry name" value="SAICAR_synth"/>
    <property type="match status" value="1"/>
</dbReference>
<dbReference type="GO" id="GO:0005737">
    <property type="term" value="C:cytoplasm"/>
    <property type="evidence" value="ECO:0007669"/>
    <property type="project" value="TreeGrafter"/>
</dbReference>
<dbReference type="FunFam" id="3.30.470.20:FF:000015">
    <property type="entry name" value="Phosphoribosylaminoimidazole-succinocarboxamide synthase"/>
    <property type="match status" value="1"/>
</dbReference>
<dbReference type="Proteomes" id="UP001154252">
    <property type="component" value="Unassembled WGS sequence"/>
</dbReference>
<gene>
    <name evidence="11" type="ORF">PEGY_LOCUS8140</name>
</gene>